<dbReference type="InterPro" id="IPR021234">
    <property type="entry name" value="DUF2827"/>
</dbReference>
<dbReference type="Pfam" id="PF10933">
    <property type="entry name" value="DUF2827"/>
    <property type="match status" value="1"/>
</dbReference>
<sequence length="377" mass="41085">MRVGVSALPAAGGDIWSNGIGQNVFHLACLLRSIPFVEQVVLLDCGGEGQLPAHTEPVGGQFPLIPLVEADGAIDIAIELSGGLDAEWTRRFRARGGKVVTHLCGQPYAALVEPTIFSRPANYGLAERCDEVWLLPKDRQFSAMMRGVHRCPVEEVPYLWSPVFLDHAAEMVEQEGLSFGYRAGALAKGAVSAAIFEPNISTIKMGILPFLICDEVHRADPSALARLRFMNTAQFAKHHTFVMMVGRSSLYSAGKVSLEGRDYFARVMGGGVDIVVSHQIDCPQNYLYLDVLAGGYPLIHNSPLFADVGYYYPASDVDAGRAQFELACREHDRNLASYRARANEKIASLSPANSANRDAYARRLLAVTSRSAPRYAA</sequence>
<keyword evidence="2" id="KW-1185">Reference proteome</keyword>
<accession>A0A419R5D2</accession>
<comment type="caution">
    <text evidence="1">The sequence shown here is derived from an EMBL/GenBank/DDBJ whole genome shotgun (WGS) entry which is preliminary data.</text>
</comment>
<proteinExistence type="predicted"/>
<protein>
    <submittedName>
        <fullName evidence="1">DUF2827 family protein</fullName>
    </submittedName>
</protein>
<dbReference type="EMBL" id="RAHJ01000003">
    <property type="protein sequence ID" value="RJX71116.1"/>
    <property type="molecule type" value="Genomic_DNA"/>
</dbReference>
<organism evidence="1 2">
    <name type="scientific">Tsuneonella suprasediminis</name>
    <dbReference type="NCBI Taxonomy" id="2306996"/>
    <lineage>
        <taxon>Bacteria</taxon>
        <taxon>Pseudomonadati</taxon>
        <taxon>Pseudomonadota</taxon>
        <taxon>Alphaproteobacteria</taxon>
        <taxon>Sphingomonadales</taxon>
        <taxon>Erythrobacteraceae</taxon>
        <taxon>Tsuneonella</taxon>
    </lineage>
</organism>
<reference evidence="1 2" key="1">
    <citation type="submission" date="2018-09" db="EMBL/GenBank/DDBJ databases">
        <title>Altererythrobacter sp.Ery1 and Ery12, the genome sequencing of novel strains in genus Alterythrobacter.</title>
        <authorList>
            <person name="Cheng H."/>
            <person name="Wu Y.-H."/>
            <person name="Fang C."/>
            <person name="Xu X.-W."/>
        </authorList>
    </citation>
    <scope>NUCLEOTIDE SEQUENCE [LARGE SCALE GENOMIC DNA]</scope>
    <source>
        <strain evidence="1 2">Ery12</strain>
    </source>
</reference>
<dbReference type="Proteomes" id="UP000284322">
    <property type="component" value="Unassembled WGS sequence"/>
</dbReference>
<dbReference type="RefSeq" id="WP_120105892.1">
    <property type="nucleotide sequence ID" value="NZ_RAHJ01000003.1"/>
</dbReference>
<evidence type="ECO:0000313" key="1">
    <source>
        <dbReference type="EMBL" id="RJX71116.1"/>
    </source>
</evidence>
<gene>
    <name evidence="1" type="ORF">D6858_00275</name>
</gene>
<dbReference type="AlphaFoldDB" id="A0A419R5D2"/>
<name>A0A419R5D2_9SPHN</name>
<evidence type="ECO:0000313" key="2">
    <source>
        <dbReference type="Proteomes" id="UP000284322"/>
    </source>
</evidence>
<dbReference type="OrthoDB" id="1627328at2"/>